<dbReference type="Gene3D" id="1.10.1200.10">
    <property type="entry name" value="ACP-like"/>
    <property type="match status" value="1"/>
</dbReference>
<protein>
    <submittedName>
        <fullName evidence="2">Acyl carrier protein</fullName>
    </submittedName>
</protein>
<dbReference type="Proteomes" id="UP000598217">
    <property type="component" value="Unassembled WGS sequence"/>
</dbReference>
<dbReference type="EMBL" id="JADBDY010000001">
    <property type="protein sequence ID" value="MBE1457803.1"/>
    <property type="molecule type" value="Genomic_DNA"/>
</dbReference>
<reference evidence="2 3" key="1">
    <citation type="submission" date="2020-10" db="EMBL/GenBank/DDBJ databases">
        <title>Sequencing the genomes of 1000 actinobacteria strains.</title>
        <authorList>
            <person name="Klenk H.-P."/>
        </authorList>
    </citation>
    <scope>NUCLEOTIDE SEQUENCE [LARGE SCALE GENOMIC DNA]</scope>
    <source>
        <strain evidence="2 3">DSM 45157</strain>
    </source>
</reference>
<organism evidence="2 3">
    <name type="scientific">Nocardiopsis terrae</name>
    <dbReference type="NCBI Taxonomy" id="372655"/>
    <lineage>
        <taxon>Bacteria</taxon>
        <taxon>Bacillati</taxon>
        <taxon>Actinomycetota</taxon>
        <taxon>Actinomycetes</taxon>
        <taxon>Streptosporangiales</taxon>
        <taxon>Nocardiopsidaceae</taxon>
        <taxon>Nocardiopsis</taxon>
    </lineage>
</organism>
<evidence type="ECO:0000313" key="3">
    <source>
        <dbReference type="Proteomes" id="UP000598217"/>
    </source>
</evidence>
<dbReference type="InterPro" id="IPR009081">
    <property type="entry name" value="PP-bd_ACP"/>
</dbReference>
<accession>A0ABR9HFL6</accession>
<dbReference type="SUPFAM" id="SSF47336">
    <property type="entry name" value="ACP-like"/>
    <property type="match status" value="1"/>
</dbReference>
<gene>
    <name evidence="2" type="ORF">H4W79_002017</name>
</gene>
<feature type="domain" description="Carrier" evidence="1">
    <location>
        <begin position="21"/>
        <end position="84"/>
    </location>
</feature>
<comment type="caution">
    <text evidence="2">The sequence shown here is derived from an EMBL/GenBank/DDBJ whole genome shotgun (WGS) entry which is preliminary data.</text>
</comment>
<dbReference type="RefSeq" id="WP_191270979.1">
    <property type="nucleotide sequence ID" value="NZ_BMXJ01000004.1"/>
</dbReference>
<dbReference type="InterPro" id="IPR036736">
    <property type="entry name" value="ACP-like_sf"/>
</dbReference>
<evidence type="ECO:0000259" key="1">
    <source>
        <dbReference type="Pfam" id="PF00550"/>
    </source>
</evidence>
<proteinExistence type="predicted"/>
<dbReference type="Pfam" id="PF00550">
    <property type="entry name" value="PP-binding"/>
    <property type="match status" value="1"/>
</dbReference>
<evidence type="ECO:0000313" key="2">
    <source>
        <dbReference type="EMBL" id="MBE1457803.1"/>
    </source>
</evidence>
<name>A0ABR9HFL6_9ACTN</name>
<keyword evidence="3" id="KW-1185">Reference proteome</keyword>
<sequence>MSTTEQLDRATVAEAVKRVVIAESKLSITVSEITEQEPLVGDRLRLNSLGLLGMLLRIEDELSVVLSDDLFVGRKFHVVADLVDVVLKGSEAR</sequence>